<comment type="caution">
    <text evidence="1">The sequence shown here is derived from an EMBL/GenBank/DDBJ whole genome shotgun (WGS) entry which is preliminary data.</text>
</comment>
<dbReference type="EMBL" id="CM044701">
    <property type="protein sequence ID" value="KAI5681749.1"/>
    <property type="molecule type" value="Genomic_DNA"/>
</dbReference>
<sequence length="230" mass="25127">MVLVQLTNYGVHVQNVDNDETSRIDIDVQDIGTLVHESSELESVQIRRRNSIGDEDDNNEDEEEMVCGSKKKRAHSETCTPASASIPPRTSTPTSASIPMGTSTYPAMTSTPLVTLILFPQLPYSSSTPISTPSSSSAELKANAKCLHIETGSPCLLTSILAHNLQPSPLSDGEATVARHRFCGYLLWLSTMSASRGRRGFRPLHNLIHLSVYCVARFGIYYVPFFPSNG</sequence>
<protein>
    <submittedName>
        <fullName evidence="1">Uncharacterized protein</fullName>
    </submittedName>
</protein>
<keyword evidence="2" id="KW-1185">Reference proteome</keyword>
<proteinExistence type="predicted"/>
<reference evidence="2" key="1">
    <citation type="journal article" date="2023" name="Nat. Plants">
        <title>Single-cell RNA sequencing provides a high-resolution roadmap for understanding the multicellular compartmentation of specialized metabolism.</title>
        <authorList>
            <person name="Sun S."/>
            <person name="Shen X."/>
            <person name="Li Y."/>
            <person name="Li Y."/>
            <person name="Wang S."/>
            <person name="Li R."/>
            <person name="Zhang H."/>
            <person name="Shen G."/>
            <person name="Guo B."/>
            <person name="Wei J."/>
            <person name="Xu J."/>
            <person name="St-Pierre B."/>
            <person name="Chen S."/>
            <person name="Sun C."/>
        </authorList>
    </citation>
    <scope>NUCLEOTIDE SEQUENCE [LARGE SCALE GENOMIC DNA]</scope>
</reference>
<evidence type="ECO:0000313" key="1">
    <source>
        <dbReference type="EMBL" id="KAI5681749.1"/>
    </source>
</evidence>
<organism evidence="1 2">
    <name type="scientific">Catharanthus roseus</name>
    <name type="common">Madagascar periwinkle</name>
    <name type="synonym">Vinca rosea</name>
    <dbReference type="NCBI Taxonomy" id="4058"/>
    <lineage>
        <taxon>Eukaryota</taxon>
        <taxon>Viridiplantae</taxon>
        <taxon>Streptophyta</taxon>
        <taxon>Embryophyta</taxon>
        <taxon>Tracheophyta</taxon>
        <taxon>Spermatophyta</taxon>
        <taxon>Magnoliopsida</taxon>
        <taxon>eudicotyledons</taxon>
        <taxon>Gunneridae</taxon>
        <taxon>Pentapetalae</taxon>
        <taxon>asterids</taxon>
        <taxon>lamiids</taxon>
        <taxon>Gentianales</taxon>
        <taxon>Apocynaceae</taxon>
        <taxon>Rauvolfioideae</taxon>
        <taxon>Vinceae</taxon>
        <taxon>Catharanthinae</taxon>
        <taxon>Catharanthus</taxon>
    </lineage>
</organism>
<accession>A0ACC0CAC9</accession>
<name>A0ACC0CAC9_CATRO</name>
<gene>
    <name evidence="1" type="ORF">M9H77_02977</name>
</gene>
<evidence type="ECO:0000313" key="2">
    <source>
        <dbReference type="Proteomes" id="UP001060085"/>
    </source>
</evidence>
<dbReference type="Proteomes" id="UP001060085">
    <property type="component" value="Linkage Group LG01"/>
</dbReference>